<dbReference type="RefSeq" id="WP_013925518.1">
    <property type="nucleotide sequence ID" value="NZ_JSAM01000096.1"/>
</dbReference>
<keyword evidence="6" id="KW-0963">Cytoplasm</keyword>
<comment type="function">
    <text evidence="6">Ligates lysine onto the cytidine present at position 34 of the AUA codon-specific tRNA(Ile) that contains the anticodon CAU, in an ATP-dependent manner. Cytidine is converted to lysidine, thus changing the amino acid specificity of the tRNA from methionine to isoleucine.</text>
</comment>
<dbReference type="NCBIfam" id="TIGR02432">
    <property type="entry name" value="lysidine_TilS_N"/>
    <property type="match status" value="1"/>
</dbReference>
<comment type="catalytic activity">
    <reaction evidence="5 6">
        <text>cytidine(34) in tRNA(Ile2) + L-lysine + ATP = lysidine(34) in tRNA(Ile2) + AMP + diphosphate + H(+)</text>
        <dbReference type="Rhea" id="RHEA:43744"/>
        <dbReference type="Rhea" id="RHEA-COMP:10625"/>
        <dbReference type="Rhea" id="RHEA-COMP:10670"/>
        <dbReference type="ChEBI" id="CHEBI:15378"/>
        <dbReference type="ChEBI" id="CHEBI:30616"/>
        <dbReference type="ChEBI" id="CHEBI:32551"/>
        <dbReference type="ChEBI" id="CHEBI:33019"/>
        <dbReference type="ChEBI" id="CHEBI:82748"/>
        <dbReference type="ChEBI" id="CHEBI:83665"/>
        <dbReference type="ChEBI" id="CHEBI:456215"/>
        <dbReference type="EC" id="6.3.4.19"/>
    </reaction>
</comment>
<comment type="caution">
    <text evidence="8">The sequence shown here is derived from an EMBL/GenBank/DDBJ whole genome shotgun (WGS) entry which is preliminary data.</text>
</comment>
<comment type="domain">
    <text evidence="6">The N-terminal region contains the highly conserved SGGXDS motif, predicted to be a P-loop motif involved in ATP binding.</text>
</comment>
<comment type="subcellular location">
    <subcellularLocation>
        <location evidence="6">Cytoplasm</location>
    </subcellularLocation>
</comment>
<evidence type="ECO:0000256" key="1">
    <source>
        <dbReference type="ARBA" id="ARBA00022598"/>
    </source>
</evidence>
<evidence type="ECO:0000256" key="5">
    <source>
        <dbReference type="ARBA" id="ARBA00048539"/>
    </source>
</evidence>
<dbReference type="PATRIC" id="fig|83552.4.peg.1873"/>
<evidence type="ECO:0000259" key="7">
    <source>
        <dbReference type="Pfam" id="PF01171"/>
    </source>
</evidence>
<dbReference type="InterPro" id="IPR011063">
    <property type="entry name" value="TilS/TtcA_N"/>
</dbReference>
<evidence type="ECO:0000256" key="3">
    <source>
        <dbReference type="ARBA" id="ARBA00022741"/>
    </source>
</evidence>
<evidence type="ECO:0000256" key="6">
    <source>
        <dbReference type="HAMAP-Rule" id="MF_01161"/>
    </source>
</evidence>
<feature type="domain" description="tRNA(Ile)-lysidine/2-thiocytidine synthase N-terminal" evidence="7">
    <location>
        <begin position="19"/>
        <end position="197"/>
    </location>
</feature>
<dbReference type="InterPro" id="IPR014729">
    <property type="entry name" value="Rossmann-like_a/b/a_fold"/>
</dbReference>
<dbReference type="GO" id="GO:0005524">
    <property type="term" value="F:ATP binding"/>
    <property type="evidence" value="ECO:0007669"/>
    <property type="project" value="UniProtKB-UniRule"/>
</dbReference>
<keyword evidence="3 6" id="KW-0547">Nucleotide-binding</keyword>
<organism evidence="8 9">
    <name type="scientific">Parachlamydia acanthamoebae</name>
    <dbReference type="NCBI Taxonomy" id="83552"/>
    <lineage>
        <taxon>Bacteria</taxon>
        <taxon>Pseudomonadati</taxon>
        <taxon>Chlamydiota</taxon>
        <taxon>Chlamydiia</taxon>
        <taxon>Parachlamydiales</taxon>
        <taxon>Parachlamydiaceae</taxon>
        <taxon>Parachlamydia</taxon>
    </lineage>
</organism>
<evidence type="ECO:0000256" key="4">
    <source>
        <dbReference type="ARBA" id="ARBA00022840"/>
    </source>
</evidence>
<feature type="binding site" evidence="6">
    <location>
        <begin position="24"/>
        <end position="29"/>
    </location>
    <ligand>
        <name>ATP</name>
        <dbReference type="ChEBI" id="CHEBI:30616"/>
    </ligand>
</feature>
<dbReference type="Pfam" id="PF01171">
    <property type="entry name" value="ATP_bind_3"/>
    <property type="match status" value="1"/>
</dbReference>
<evidence type="ECO:0000256" key="2">
    <source>
        <dbReference type="ARBA" id="ARBA00022694"/>
    </source>
</evidence>
<dbReference type="SUPFAM" id="SSF52402">
    <property type="entry name" value="Adenine nucleotide alpha hydrolases-like"/>
    <property type="match status" value="1"/>
</dbReference>
<dbReference type="GO" id="GO:0032267">
    <property type="term" value="F:tRNA(Ile)-lysidine synthase activity"/>
    <property type="evidence" value="ECO:0007669"/>
    <property type="project" value="UniProtKB-EC"/>
</dbReference>
<dbReference type="CDD" id="cd01992">
    <property type="entry name" value="TilS_N"/>
    <property type="match status" value="1"/>
</dbReference>
<dbReference type="OMA" id="PRIESIW"/>
<sequence>MEEIVLRFLKMRCDEARPILVGLSGGPDSIALLYLLLKCAKMIPLKLGIAHIDHRWRQESEKEAETLKTLAESLHVPFHLKVLDPTSMHGNLEAACRDLRYQFFAEVAAIYDYQAVVLGHHQDDQAETILKRILEGASLVKLRGIAETKQQGGLAIWRPLLEVDKAKILSWLSKHDIPFFNDSTNLDPKFLRGKMRSRMMPYLAKEFGKEIKSALLYLGKESEELEHFFQTHLQPYFEKILRTPIGVWVDLSQKQPGTSFELKQLLRYVLSEEGISFSRSQMDVAVKCIREKRANCCIEAGDHEVQFDRGNIFIGKKLWADWKVAYEFVESDEKDLKLPTWRDVWQGHFFAIIPWSDDCKVDLPVTGTANWLDKWWTNHKVPAFMRWKIPVVWQNNRIVYEFLSGKMNTNHDKMRKWAKVTLEYSI</sequence>
<dbReference type="GO" id="GO:0005737">
    <property type="term" value="C:cytoplasm"/>
    <property type="evidence" value="ECO:0007669"/>
    <property type="project" value="UniProtKB-SubCell"/>
</dbReference>
<keyword evidence="1 6" id="KW-0436">Ligase</keyword>
<dbReference type="EC" id="6.3.4.19" evidence="6"/>
<protein>
    <recommendedName>
        <fullName evidence="6">tRNA(Ile)-lysidine synthase</fullName>
        <ecNumber evidence="6">6.3.4.19</ecNumber>
    </recommendedName>
    <alternativeName>
        <fullName evidence="6">tRNA(Ile)-2-lysyl-cytidine synthase</fullName>
    </alternativeName>
    <alternativeName>
        <fullName evidence="6">tRNA(Ile)-lysidine synthetase</fullName>
    </alternativeName>
</protein>
<gene>
    <name evidence="6 8" type="primary">tilS</name>
    <name evidence="8" type="ORF">DB43_HA00200</name>
</gene>
<dbReference type="InterPro" id="IPR012094">
    <property type="entry name" value="tRNA_Ile_lys_synt"/>
</dbReference>
<keyword evidence="2 6" id="KW-0819">tRNA processing</keyword>
<reference evidence="8 9" key="1">
    <citation type="journal article" date="2014" name="Mol. Biol. Evol.">
        <title>Massive expansion of Ubiquitination-related gene families within the Chlamydiae.</title>
        <authorList>
            <person name="Domman D."/>
            <person name="Collingro A."/>
            <person name="Lagkouvardos I."/>
            <person name="Gehre L."/>
            <person name="Weinmaier T."/>
            <person name="Rattei T."/>
            <person name="Subtil A."/>
            <person name="Horn M."/>
        </authorList>
    </citation>
    <scope>NUCLEOTIDE SEQUENCE [LARGE SCALE GENOMIC DNA]</scope>
    <source>
        <strain evidence="8 9">OEW1</strain>
    </source>
</reference>
<evidence type="ECO:0000313" key="9">
    <source>
        <dbReference type="Proteomes" id="UP000031307"/>
    </source>
</evidence>
<dbReference type="Proteomes" id="UP000031307">
    <property type="component" value="Unassembled WGS sequence"/>
</dbReference>
<evidence type="ECO:0000313" key="8">
    <source>
        <dbReference type="EMBL" id="KIA77001.1"/>
    </source>
</evidence>
<accession>A0A0C1BZY8</accession>
<dbReference type="PANTHER" id="PTHR43033">
    <property type="entry name" value="TRNA(ILE)-LYSIDINE SYNTHASE-RELATED"/>
    <property type="match status" value="1"/>
</dbReference>
<dbReference type="Gene3D" id="3.40.50.620">
    <property type="entry name" value="HUPs"/>
    <property type="match status" value="1"/>
</dbReference>
<comment type="similarity">
    <text evidence="6">Belongs to the tRNA(Ile)-lysidine synthase family.</text>
</comment>
<dbReference type="GO" id="GO:0006400">
    <property type="term" value="P:tRNA modification"/>
    <property type="evidence" value="ECO:0007669"/>
    <property type="project" value="UniProtKB-UniRule"/>
</dbReference>
<dbReference type="EMBL" id="JSAM01000096">
    <property type="protein sequence ID" value="KIA77001.1"/>
    <property type="molecule type" value="Genomic_DNA"/>
</dbReference>
<name>A0A0C1BZY8_9BACT</name>
<keyword evidence="4 6" id="KW-0067">ATP-binding</keyword>
<dbReference type="HAMAP" id="MF_01161">
    <property type="entry name" value="tRNA_Ile_lys_synt"/>
    <property type="match status" value="1"/>
</dbReference>
<dbReference type="InterPro" id="IPR012795">
    <property type="entry name" value="tRNA_Ile_lys_synt_N"/>
</dbReference>
<dbReference type="PANTHER" id="PTHR43033:SF1">
    <property type="entry name" value="TRNA(ILE)-LYSIDINE SYNTHASE-RELATED"/>
    <property type="match status" value="1"/>
</dbReference>
<dbReference type="AlphaFoldDB" id="A0A0C1BZY8"/>
<proteinExistence type="inferred from homology"/>